<reference evidence="2" key="1">
    <citation type="submission" date="2016-09" db="EMBL/GenBank/DDBJ databases">
        <title>Streptomyces puniciscabiei strain:TW1S1 Genome sequencing and assembly.</title>
        <authorList>
            <person name="Kim M.-K."/>
            <person name="Kim S.B."/>
        </authorList>
    </citation>
    <scope>NUCLEOTIDE SEQUENCE [LARGE SCALE GENOMIC DNA]</scope>
    <source>
        <strain evidence="2">TW1S1</strain>
    </source>
</reference>
<proteinExistence type="predicted"/>
<keyword evidence="1" id="KW-0238">DNA-binding</keyword>
<dbReference type="AlphaFoldDB" id="A0A1D7Y2C3"/>
<evidence type="ECO:0000313" key="2">
    <source>
        <dbReference type="Proteomes" id="UP000094960"/>
    </source>
</evidence>
<sequence length="462" mass="50105">MAAGVLRTVPLAGELTSSLISRVAARYGLAASSVLRLWTCRNSPTRHDGGGVRADAEVVLNGAGRGVLAELCGVQPAVLARALPSFTVDDPEISNSRDAALAQARWRAAAAVAGEAAFGCRLCTAQRTGQALRAVRYLPRRQRVCLRHGRWQLDADADQPLEHLDLRLLPEVVAAQRRWPGVARRAVRAGVEPEQAFTLAHAVVAHWWEQALYWEQEEIWPRRLHQLAGGNAGSRLEWWRIVGRDAAIFPEVVAVAQVLLEPATAEVAWQASGGMQPRARAADDALCHRLGERGGRTWLGPELAADHGSPLNDWRGAIVRARRHEAGPPGWREDPWRLKREQQPATMAGQLRVMAAEAQSGGSGTRWRATVSAEQRFRITQLVDEAREQLVELRGVHSGTTAEVARTLLEHLSHSAALIDRALVHTATAAVAAGVALEEAAAWSRLPAQELAEVLAAGEGED</sequence>
<organism evidence="1 2">
    <name type="scientific">Streptomyces fodineus</name>
    <dbReference type="NCBI Taxonomy" id="1904616"/>
    <lineage>
        <taxon>Bacteria</taxon>
        <taxon>Bacillati</taxon>
        <taxon>Actinomycetota</taxon>
        <taxon>Actinomycetes</taxon>
        <taxon>Kitasatosporales</taxon>
        <taxon>Streptomycetaceae</taxon>
        <taxon>Streptomyces</taxon>
    </lineage>
</organism>
<dbReference type="KEGG" id="spun:BFF78_00025"/>
<accession>A0A1D7Y2C3</accession>
<dbReference type="EMBL" id="CP017248">
    <property type="protein sequence ID" value="AOR29695.1"/>
    <property type="molecule type" value="Genomic_DNA"/>
</dbReference>
<keyword evidence="2" id="KW-1185">Reference proteome</keyword>
<dbReference type="Proteomes" id="UP000094960">
    <property type="component" value="Chromosome"/>
</dbReference>
<name>A0A1D7Y2C3_9ACTN</name>
<evidence type="ECO:0000313" key="1">
    <source>
        <dbReference type="EMBL" id="AOR29695.1"/>
    </source>
</evidence>
<protein>
    <submittedName>
        <fullName evidence="1">DNA-binding protein</fullName>
    </submittedName>
</protein>
<dbReference type="GO" id="GO:0003677">
    <property type="term" value="F:DNA binding"/>
    <property type="evidence" value="ECO:0007669"/>
    <property type="project" value="UniProtKB-KW"/>
</dbReference>
<gene>
    <name evidence="1" type="ORF">BFF78_00025</name>
</gene>